<protein>
    <submittedName>
        <fullName evidence="5">AraC family transcriptional regulator, transcriptional activator of pobA</fullName>
    </submittedName>
</protein>
<dbReference type="SUPFAM" id="SSF51215">
    <property type="entry name" value="Regulatory protein AraC"/>
    <property type="match status" value="1"/>
</dbReference>
<dbReference type="GO" id="GO:0003700">
    <property type="term" value="F:DNA-binding transcription factor activity"/>
    <property type="evidence" value="ECO:0007669"/>
    <property type="project" value="InterPro"/>
</dbReference>
<dbReference type="AlphaFoldDB" id="A0A1G9HWE0"/>
<dbReference type="Pfam" id="PF12833">
    <property type="entry name" value="HTH_18"/>
    <property type="match status" value="1"/>
</dbReference>
<dbReference type="OrthoDB" id="9793451at2"/>
<dbReference type="PANTHER" id="PTHR43280">
    <property type="entry name" value="ARAC-FAMILY TRANSCRIPTIONAL REGULATOR"/>
    <property type="match status" value="1"/>
</dbReference>
<proteinExistence type="predicted"/>
<name>A0A1G9HWE0_9BACT</name>
<dbReference type="SMART" id="SM00342">
    <property type="entry name" value="HTH_ARAC"/>
    <property type="match status" value="1"/>
</dbReference>
<sequence>MPKPLPTVETIVFNKTECGVDFLLNVLPGAEVATHYRQRDVYQSDCFEILFFRKAEGYLLVDQTRLPVRDQTIVFLSPYQRRQWKTTSADFTVLLFREDFLNEFFADKLFSYRLLYFYQHDHPLTLSVSAEELDRFCQALTEIKAELTHSRGDSGHLIRSLLYYLLLRLNRNYALQYGLSLDKPENHYAFEFKKLMETHIREKQRVNEYASLLQVSRISLNKAVQQQFFVTAAHLLKQRMVVEIKNLLLHDRLSVGEAAATLHFSETNHLMRFFKTQTGQTISEFLRDYQNGSSSE</sequence>
<dbReference type="InterPro" id="IPR018060">
    <property type="entry name" value="HTH_AraC"/>
</dbReference>
<gene>
    <name evidence="5" type="ORF">SAMN04488090_0236</name>
</gene>
<dbReference type="EMBL" id="FNGS01000001">
    <property type="protein sequence ID" value="SDL17259.1"/>
    <property type="molecule type" value="Genomic_DNA"/>
</dbReference>
<keyword evidence="6" id="KW-1185">Reference proteome</keyword>
<reference evidence="5 6" key="1">
    <citation type="submission" date="2016-10" db="EMBL/GenBank/DDBJ databases">
        <authorList>
            <person name="de Groot N.N."/>
        </authorList>
    </citation>
    <scope>NUCLEOTIDE SEQUENCE [LARGE SCALE GENOMIC DNA]</scope>
    <source>
        <strain evidence="5 6">DSM 21668</strain>
    </source>
</reference>
<dbReference type="InterPro" id="IPR009057">
    <property type="entry name" value="Homeodomain-like_sf"/>
</dbReference>
<evidence type="ECO:0000256" key="3">
    <source>
        <dbReference type="ARBA" id="ARBA00023163"/>
    </source>
</evidence>
<dbReference type="PROSITE" id="PS01124">
    <property type="entry name" value="HTH_ARAC_FAMILY_2"/>
    <property type="match status" value="1"/>
</dbReference>
<keyword evidence="2" id="KW-0238">DNA-binding</keyword>
<dbReference type="InterPro" id="IPR037923">
    <property type="entry name" value="HTH-like"/>
</dbReference>
<dbReference type="STRING" id="563176.SAMN04488090_0236"/>
<feature type="domain" description="HTH araC/xylS-type" evidence="4">
    <location>
        <begin position="190"/>
        <end position="288"/>
    </location>
</feature>
<dbReference type="Gene3D" id="1.10.10.60">
    <property type="entry name" value="Homeodomain-like"/>
    <property type="match status" value="1"/>
</dbReference>
<evidence type="ECO:0000313" key="6">
    <source>
        <dbReference type="Proteomes" id="UP000198901"/>
    </source>
</evidence>
<keyword evidence="3" id="KW-0804">Transcription</keyword>
<accession>A0A1G9HWE0</accession>
<keyword evidence="1" id="KW-0805">Transcription regulation</keyword>
<dbReference type="Proteomes" id="UP000198901">
    <property type="component" value="Unassembled WGS sequence"/>
</dbReference>
<evidence type="ECO:0000259" key="4">
    <source>
        <dbReference type="PROSITE" id="PS01124"/>
    </source>
</evidence>
<dbReference type="GO" id="GO:0043565">
    <property type="term" value="F:sequence-specific DNA binding"/>
    <property type="evidence" value="ECO:0007669"/>
    <property type="project" value="InterPro"/>
</dbReference>
<evidence type="ECO:0000256" key="1">
    <source>
        <dbReference type="ARBA" id="ARBA00023015"/>
    </source>
</evidence>
<dbReference type="SUPFAM" id="SSF46689">
    <property type="entry name" value="Homeodomain-like"/>
    <property type="match status" value="1"/>
</dbReference>
<dbReference type="RefSeq" id="WP_093196671.1">
    <property type="nucleotide sequence ID" value="NZ_FNGS01000001.1"/>
</dbReference>
<evidence type="ECO:0000313" key="5">
    <source>
        <dbReference type="EMBL" id="SDL17259.1"/>
    </source>
</evidence>
<organism evidence="5 6">
    <name type="scientific">Siphonobacter aquaeclarae</name>
    <dbReference type="NCBI Taxonomy" id="563176"/>
    <lineage>
        <taxon>Bacteria</taxon>
        <taxon>Pseudomonadati</taxon>
        <taxon>Bacteroidota</taxon>
        <taxon>Cytophagia</taxon>
        <taxon>Cytophagales</taxon>
        <taxon>Cytophagaceae</taxon>
        <taxon>Siphonobacter</taxon>
    </lineage>
</organism>
<evidence type="ECO:0000256" key="2">
    <source>
        <dbReference type="ARBA" id="ARBA00023125"/>
    </source>
</evidence>
<dbReference type="PANTHER" id="PTHR43280:SF32">
    <property type="entry name" value="TRANSCRIPTIONAL REGULATORY PROTEIN"/>
    <property type="match status" value="1"/>
</dbReference>